<name>S2LCU9_LITA3</name>
<dbReference type="EMBL" id="ASTJ01000024">
    <property type="protein sequence ID" value="EPC02606.1"/>
    <property type="molecule type" value="Genomic_DNA"/>
</dbReference>
<sequence>MLLDLIDADRQQLSLLDAPQSDAERQRSQKLMGVMDNLNNRMGRGTVKLGTPCPGAAWHLRCANRTPCWSTRWEEIPRAKAL</sequence>
<dbReference type="PATRIC" id="fig|1121939.11.peg.2035"/>
<dbReference type="Pfam" id="PF13438">
    <property type="entry name" value="DUF4113"/>
    <property type="match status" value="1"/>
</dbReference>
<comment type="caution">
    <text evidence="2">The sequence shown here is derived from an EMBL/GenBank/DDBJ whole genome shotgun (WGS) entry which is preliminary data.</text>
</comment>
<organism evidence="2 3">
    <name type="scientific">Litchfieldella anticariensis (strain DSM 16096 / CECT 5854 / CIP 108499 / LMG 22089 / FP35)</name>
    <name type="common">Halomonas anticariensis</name>
    <dbReference type="NCBI Taxonomy" id="1121939"/>
    <lineage>
        <taxon>Bacteria</taxon>
        <taxon>Pseudomonadati</taxon>
        <taxon>Pseudomonadota</taxon>
        <taxon>Gammaproteobacteria</taxon>
        <taxon>Oceanospirillales</taxon>
        <taxon>Halomonadaceae</taxon>
        <taxon>Litchfieldella</taxon>
    </lineage>
</organism>
<dbReference type="STRING" id="1121939.L861_09695"/>
<evidence type="ECO:0000313" key="3">
    <source>
        <dbReference type="Proteomes" id="UP000014463"/>
    </source>
</evidence>
<feature type="domain" description="DUF4113" evidence="1">
    <location>
        <begin position="29"/>
        <end position="79"/>
    </location>
</feature>
<evidence type="ECO:0000313" key="2">
    <source>
        <dbReference type="EMBL" id="EPC02606.1"/>
    </source>
</evidence>
<accession>S2LCU9</accession>
<dbReference type="AlphaFoldDB" id="S2LCU9"/>
<evidence type="ECO:0000259" key="1">
    <source>
        <dbReference type="Pfam" id="PF13438"/>
    </source>
</evidence>
<protein>
    <recommendedName>
        <fullName evidence="1">DUF4113 domain-containing protein</fullName>
    </recommendedName>
</protein>
<dbReference type="Proteomes" id="UP000014463">
    <property type="component" value="Unassembled WGS sequence"/>
</dbReference>
<reference evidence="2 3" key="1">
    <citation type="journal article" date="2013" name="Genome Announc.">
        <title>Draft genome sequence of the moderately halophilic gammaproteobacterium Halomonas anticariensis FP35.</title>
        <authorList>
            <person name="Tahrioui A."/>
            <person name="Quesada E."/>
            <person name="Llamas I."/>
        </authorList>
    </citation>
    <scope>NUCLEOTIDE SEQUENCE [LARGE SCALE GENOMIC DNA]</scope>
    <source>
        <strain evidence="3">DSM 16096 / CECT 5854 / LMG 22089 / FP35</strain>
    </source>
</reference>
<keyword evidence="3" id="KW-1185">Reference proteome</keyword>
<dbReference type="InterPro" id="IPR025188">
    <property type="entry name" value="DUF4113"/>
</dbReference>
<dbReference type="eggNOG" id="COG0389">
    <property type="taxonomic scope" value="Bacteria"/>
</dbReference>
<proteinExistence type="predicted"/>
<gene>
    <name evidence="2" type="ORF">L861_09695</name>
</gene>